<dbReference type="RefSeq" id="WP_146810547.1">
    <property type="nucleotide sequence ID" value="NZ_BJXC01000016.1"/>
</dbReference>
<comment type="caution">
    <text evidence="1">The sequence shown here is derived from an EMBL/GenBank/DDBJ whole genome shotgun (WGS) entry which is preliminary data.</text>
</comment>
<dbReference type="STRING" id="1218108.GCA_000382425_03221"/>
<dbReference type="OrthoDB" id="10001369at2"/>
<proteinExistence type="predicted"/>
<evidence type="ECO:0000313" key="2">
    <source>
        <dbReference type="Proteomes" id="UP000321245"/>
    </source>
</evidence>
<organism evidence="1 2">
    <name type="scientific">Empedobacter brevis NBRC 14943 = ATCC 43319</name>
    <dbReference type="NCBI Taxonomy" id="1218108"/>
    <lineage>
        <taxon>Bacteria</taxon>
        <taxon>Pseudomonadati</taxon>
        <taxon>Bacteroidota</taxon>
        <taxon>Flavobacteriia</taxon>
        <taxon>Flavobacteriales</taxon>
        <taxon>Weeksellaceae</taxon>
        <taxon>Empedobacter</taxon>
    </lineage>
</organism>
<accession>A0A511NIP6</accession>
<dbReference type="EMBL" id="BJXC01000016">
    <property type="protein sequence ID" value="GEM52557.1"/>
    <property type="molecule type" value="Genomic_DNA"/>
</dbReference>
<gene>
    <name evidence="1" type="ORF">EB1_23470</name>
</gene>
<keyword evidence="2" id="KW-1185">Reference proteome</keyword>
<dbReference type="AlphaFoldDB" id="A0A511NIP6"/>
<dbReference type="Proteomes" id="UP000321245">
    <property type="component" value="Unassembled WGS sequence"/>
</dbReference>
<sequence length="198" mass="23257">MMTIGYFILYLNHTKSTYLFFLVVFFTTSAWASSTDFLESNKDSLPSSKHSIVTIKEHTIFYISENTTTKNLNIKENKATDIRGHHEKEDIKKNVSKKLKNKVEAKKIKHLHQPKLIQKQKNLTYLPYTPQSYFNLYKPAISGIFHEVFSTHAAVFFSTVKNLMLHTIHYKKTYYHYIFCDYAICLSHLEIRSPSMFI</sequence>
<protein>
    <submittedName>
        <fullName evidence="1">Uncharacterized protein</fullName>
    </submittedName>
</protein>
<evidence type="ECO:0000313" key="1">
    <source>
        <dbReference type="EMBL" id="GEM52557.1"/>
    </source>
</evidence>
<dbReference type="GeneID" id="84651264"/>
<reference evidence="1 2" key="1">
    <citation type="submission" date="2019-07" db="EMBL/GenBank/DDBJ databases">
        <title>Whole genome shotgun sequence of Empedobacter brevis NBRC 14943.</title>
        <authorList>
            <person name="Hosoyama A."/>
            <person name="Uohara A."/>
            <person name="Ohji S."/>
            <person name="Ichikawa N."/>
        </authorList>
    </citation>
    <scope>NUCLEOTIDE SEQUENCE [LARGE SCALE GENOMIC DNA]</scope>
    <source>
        <strain evidence="1 2">NBRC 14943</strain>
    </source>
</reference>
<name>A0A511NIP6_9FLAO</name>